<comment type="caution">
    <text evidence="2">The sequence shown here is derived from an EMBL/GenBank/DDBJ whole genome shotgun (WGS) entry which is preliminary data.</text>
</comment>
<dbReference type="Proteomes" id="UP001341840">
    <property type="component" value="Unassembled WGS sequence"/>
</dbReference>
<organism evidence="2 3">
    <name type="scientific">Stylosanthes scabra</name>
    <dbReference type="NCBI Taxonomy" id="79078"/>
    <lineage>
        <taxon>Eukaryota</taxon>
        <taxon>Viridiplantae</taxon>
        <taxon>Streptophyta</taxon>
        <taxon>Embryophyta</taxon>
        <taxon>Tracheophyta</taxon>
        <taxon>Spermatophyta</taxon>
        <taxon>Magnoliopsida</taxon>
        <taxon>eudicotyledons</taxon>
        <taxon>Gunneridae</taxon>
        <taxon>Pentapetalae</taxon>
        <taxon>rosids</taxon>
        <taxon>fabids</taxon>
        <taxon>Fabales</taxon>
        <taxon>Fabaceae</taxon>
        <taxon>Papilionoideae</taxon>
        <taxon>50 kb inversion clade</taxon>
        <taxon>dalbergioids sensu lato</taxon>
        <taxon>Dalbergieae</taxon>
        <taxon>Pterocarpus clade</taxon>
        <taxon>Stylosanthes</taxon>
    </lineage>
</organism>
<reference evidence="2 3" key="1">
    <citation type="journal article" date="2023" name="Plants (Basel)">
        <title>Bridging the Gap: Combining Genomics and Transcriptomics Approaches to Understand Stylosanthes scabra, an Orphan Legume from the Brazilian Caatinga.</title>
        <authorList>
            <person name="Ferreira-Neto J.R.C."/>
            <person name="da Silva M.D."/>
            <person name="Binneck E."/>
            <person name="de Melo N.F."/>
            <person name="da Silva R.H."/>
            <person name="de Melo A.L.T.M."/>
            <person name="Pandolfi V."/>
            <person name="Bustamante F.O."/>
            <person name="Brasileiro-Vidal A.C."/>
            <person name="Benko-Iseppon A.M."/>
        </authorList>
    </citation>
    <scope>NUCLEOTIDE SEQUENCE [LARGE SCALE GENOMIC DNA]</scope>
    <source>
        <tissue evidence="2">Leaves</tissue>
    </source>
</reference>
<feature type="region of interest" description="Disordered" evidence="1">
    <location>
        <begin position="94"/>
        <end position="128"/>
    </location>
</feature>
<proteinExistence type="predicted"/>
<sequence length="128" mass="13839">MGGKSPRGSDGYLTGKSPTSSPNLRPFCNHRNFSRPPLTTQNPRPNGRNRKSLRCQDPRLRLHRRFRSVVADVLEAVVVFGNRGKVGVEVKSDDVKGGFGGGDGMKSGGARTVEEDHHATQEALASEA</sequence>
<feature type="compositionally biased region" description="Gly residues" evidence="1">
    <location>
        <begin position="97"/>
        <end position="107"/>
    </location>
</feature>
<dbReference type="EMBL" id="JASCZI010000130">
    <property type="protein sequence ID" value="MED6109134.1"/>
    <property type="molecule type" value="Genomic_DNA"/>
</dbReference>
<evidence type="ECO:0000256" key="1">
    <source>
        <dbReference type="SAM" id="MobiDB-lite"/>
    </source>
</evidence>
<evidence type="ECO:0000313" key="2">
    <source>
        <dbReference type="EMBL" id="MED6109134.1"/>
    </source>
</evidence>
<name>A0ABU6QB65_9FABA</name>
<gene>
    <name evidence="2" type="ORF">PIB30_030800</name>
</gene>
<accession>A0ABU6QB65</accession>
<evidence type="ECO:0000313" key="3">
    <source>
        <dbReference type="Proteomes" id="UP001341840"/>
    </source>
</evidence>
<feature type="region of interest" description="Disordered" evidence="1">
    <location>
        <begin position="1"/>
        <end position="56"/>
    </location>
</feature>
<protein>
    <submittedName>
        <fullName evidence="2">Uncharacterized protein</fullName>
    </submittedName>
</protein>
<keyword evidence="3" id="KW-1185">Reference proteome</keyword>